<evidence type="ECO:0000313" key="3">
    <source>
        <dbReference type="Proteomes" id="UP000304912"/>
    </source>
</evidence>
<evidence type="ECO:0000256" key="1">
    <source>
        <dbReference type="ARBA" id="ARBA00005996"/>
    </source>
</evidence>
<accession>A0A5B7YCX5</accession>
<dbReference type="PANTHER" id="PTHR38780:SF1">
    <property type="entry name" value="PROTEIN TUSC"/>
    <property type="match status" value="1"/>
</dbReference>
<dbReference type="Pfam" id="PF02635">
    <property type="entry name" value="DsrE"/>
    <property type="match status" value="1"/>
</dbReference>
<sequence>MRKIGAVLMATILVHFTSSPYGSGAAGEGLDFAMSATNYGHEVIALFSDDAVQMWRSDQHTPDGVKTVSKRLKALPLFDIEQLYVCEMSLQQRGINADTTQYKPLCASDIAAVIVEAEHAVTF</sequence>
<dbReference type="SUPFAM" id="SSF75169">
    <property type="entry name" value="DsrEFH-like"/>
    <property type="match status" value="1"/>
</dbReference>
<proteinExistence type="inferred from homology"/>
<dbReference type="InterPro" id="IPR017462">
    <property type="entry name" value="Sulphur_relay_TusC/DsrF"/>
</dbReference>
<dbReference type="EMBL" id="CP039852">
    <property type="protein sequence ID" value="QCZ93418.1"/>
    <property type="molecule type" value="Genomic_DNA"/>
</dbReference>
<dbReference type="InterPro" id="IPR027396">
    <property type="entry name" value="DsrEFH-like"/>
</dbReference>
<keyword evidence="3" id="KW-1185">Reference proteome</keyword>
<gene>
    <name evidence="2" type="ORF">FBQ74_07925</name>
</gene>
<dbReference type="RefSeq" id="WP_139756162.1">
    <property type="nucleotide sequence ID" value="NZ_CP039852.1"/>
</dbReference>
<dbReference type="PANTHER" id="PTHR38780">
    <property type="entry name" value="PROTEIN TUSC"/>
    <property type="match status" value="1"/>
</dbReference>
<dbReference type="Proteomes" id="UP000304912">
    <property type="component" value="Chromosome"/>
</dbReference>
<dbReference type="InterPro" id="IPR003787">
    <property type="entry name" value="Sulphur_relay_DsrE/F-like"/>
</dbReference>
<dbReference type="KEGG" id="salk:FBQ74_07925"/>
<dbReference type="AlphaFoldDB" id="A0A5B7YCX5"/>
<evidence type="ECO:0000313" key="2">
    <source>
        <dbReference type="EMBL" id="QCZ93418.1"/>
    </source>
</evidence>
<organism evidence="2 3">
    <name type="scientific">Salinimonas iocasae</name>
    <dbReference type="NCBI Taxonomy" id="2572577"/>
    <lineage>
        <taxon>Bacteria</taxon>
        <taxon>Pseudomonadati</taxon>
        <taxon>Pseudomonadota</taxon>
        <taxon>Gammaproteobacteria</taxon>
        <taxon>Alteromonadales</taxon>
        <taxon>Alteromonadaceae</taxon>
        <taxon>Alteromonas/Salinimonas group</taxon>
        <taxon>Salinimonas</taxon>
    </lineage>
</organism>
<dbReference type="Gene3D" id="3.40.1260.10">
    <property type="entry name" value="DsrEFH-like"/>
    <property type="match status" value="1"/>
</dbReference>
<name>A0A5B7YCX5_9ALTE</name>
<dbReference type="OrthoDB" id="9789418at2"/>
<reference evidence="2 3" key="1">
    <citation type="submission" date="2019-04" db="EMBL/GenBank/DDBJ databases">
        <title>Salinimonas iocasae sp. nov., a halophilic bacterium isolated from the outer tube casing of tubeworms in Okinawa Trough.</title>
        <authorList>
            <person name="Zhang H."/>
            <person name="Wang H."/>
            <person name="Li C."/>
        </authorList>
    </citation>
    <scope>NUCLEOTIDE SEQUENCE [LARGE SCALE GENOMIC DNA]</scope>
    <source>
        <strain evidence="2 3">KX18D6</strain>
    </source>
</reference>
<protein>
    <submittedName>
        <fullName evidence="2">Sulfur reduction protein DsrE</fullName>
    </submittedName>
</protein>
<comment type="similarity">
    <text evidence="1">Belongs to the DsrF/TusC family.</text>
</comment>